<feature type="transmembrane region" description="Helical" evidence="6">
    <location>
        <begin position="289"/>
        <end position="307"/>
    </location>
</feature>
<dbReference type="NCBIfam" id="NF006088">
    <property type="entry name" value="PRK08238.1"/>
    <property type="match status" value="1"/>
</dbReference>
<feature type="transmembrane region" description="Helical" evidence="6">
    <location>
        <begin position="263"/>
        <end position="283"/>
    </location>
</feature>
<comment type="subcellular location">
    <subcellularLocation>
        <location evidence="1">Membrane</location>
        <topology evidence="1">Multi-pass membrane protein</topology>
    </subcellularLocation>
</comment>
<evidence type="ECO:0000313" key="7">
    <source>
        <dbReference type="EMBL" id="MEK9499885.1"/>
    </source>
</evidence>
<dbReference type="PANTHER" id="PTHR11048">
    <property type="entry name" value="PRENYLTRANSFERASES"/>
    <property type="match status" value="1"/>
</dbReference>
<gene>
    <name evidence="7" type="ORF">WI372_02675</name>
</gene>
<name>A0ABU9E7E4_9BACT</name>
<keyword evidence="2" id="KW-1003">Cell membrane</keyword>
<dbReference type="EMBL" id="JBBHLI010000001">
    <property type="protein sequence ID" value="MEK9499885.1"/>
    <property type="molecule type" value="Genomic_DNA"/>
</dbReference>
<evidence type="ECO:0000256" key="1">
    <source>
        <dbReference type="ARBA" id="ARBA00004141"/>
    </source>
</evidence>
<dbReference type="PANTHER" id="PTHR11048:SF5">
    <property type="entry name" value="DECAPRENYL-PHOSPHATE PHOSPHORIBOSYLTRANSFERASE"/>
    <property type="match status" value="1"/>
</dbReference>
<protein>
    <submittedName>
        <fullName evidence="7">UbiA family prenyltransferase</fullName>
    </submittedName>
</protein>
<proteinExistence type="predicted"/>
<dbReference type="InterPro" id="IPR000537">
    <property type="entry name" value="UbiA_prenyltransferase"/>
</dbReference>
<evidence type="ECO:0000256" key="6">
    <source>
        <dbReference type="SAM" id="Phobius"/>
    </source>
</evidence>
<reference evidence="7 8" key="1">
    <citation type="submission" date="2024-02" db="EMBL/GenBank/DDBJ databases">
        <title>A novel Gemmatimonadota bacterium.</title>
        <authorList>
            <person name="Du Z.-J."/>
            <person name="Ye Y.-Q."/>
        </authorList>
    </citation>
    <scope>NUCLEOTIDE SEQUENCE [LARGE SCALE GENOMIC DNA]</scope>
    <source>
        <strain evidence="7 8">DH-20</strain>
    </source>
</reference>
<dbReference type="InterPro" id="IPR044878">
    <property type="entry name" value="UbiA_sf"/>
</dbReference>
<comment type="caution">
    <text evidence="7">The sequence shown here is derived from an EMBL/GenBank/DDBJ whole genome shotgun (WGS) entry which is preliminary data.</text>
</comment>
<evidence type="ECO:0000256" key="4">
    <source>
        <dbReference type="ARBA" id="ARBA00022989"/>
    </source>
</evidence>
<keyword evidence="3 6" id="KW-0812">Transmembrane</keyword>
<feature type="transmembrane region" description="Helical" evidence="6">
    <location>
        <begin position="447"/>
        <end position="470"/>
    </location>
</feature>
<organism evidence="7 8">
    <name type="scientific">Gaopeijia maritima</name>
    <dbReference type="NCBI Taxonomy" id="3119007"/>
    <lineage>
        <taxon>Bacteria</taxon>
        <taxon>Pseudomonadati</taxon>
        <taxon>Gemmatimonadota</taxon>
        <taxon>Longimicrobiia</taxon>
        <taxon>Gaopeijiales</taxon>
        <taxon>Gaopeijiaceae</taxon>
        <taxon>Gaopeijia</taxon>
    </lineage>
</organism>
<feature type="transmembrane region" description="Helical" evidence="6">
    <location>
        <begin position="384"/>
        <end position="403"/>
    </location>
</feature>
<feature type="transmembrane region" description="Helical" evidence="6">
    <location>
        <begin position="314"/>
        <end position="334"/>
    </location>
</feature>
<dbReference type="Gene3D" id="3.40.50.1000">
    <property type="entry name" value="HAD superfamily/HAD-like"/>
    <property type="match status" value="1"/>
</dbReference>
<dbReference type="InterPro" id="IPR036412">
    <property type="entry name" value="HAD-like_sf"/>
</dbReference>
<dbReference type="Proteomes" id="UP001484239">
    <property type="component" value="Unassembled WGS sequence"/>
</dbReference>
<evidence type="ECO:0000256" key="3">
    <source>
        <dbReference type="ARBA" id="ARBA00022692"/>
    </source>
</evidence>
<feature type="transmembrane region" description="Helical" evidence="6">
    <location>
        <begin position="340"/>
        <end position="356"/>
    </location>
</feature>
<dbReference type="InterPro" id="IPR023214">
    <property type="entry name" value="HAD_sf"/>
</dbReference>
<evidence type="ECO:0000256" key="2">
    <source>
        <dbReference type="ARBA" id="ARBA00022475"/>
    </source>
</evidence>
<evidence type="ECO:0000313" key="8">
    <source>
        <dbReference type="Proteomes" id="UP001484239"/>
    </source>
</evidence>
<keyword evidence="8" id="KW-1185">Reference proteome</keyword>
<evidence type="ECO:0000256" key="5">
    <source>
        <dbReference type="ARBA" id="ARBA00023136"/>
    </source>
</evidence>
<dbReference type="SUPFAM" id="SSF56784">
    <property type="entry name" value="HAD-like"/>
    <property type="match status" value="1"/>
</dbReference>
<dbReference type="Pfam" id="PF01040">
    <property type="entry name" value="UbiA"/>
    <property type="match status" value="1"/>
</dbReference>
<dbReference type="InterPro" id="IPR039653">
    <property type="entry name" value="Prenyltransferase"/>
</dbReference>
<keyword evidence="4 6" id="KW-1133">Transmembrane helix</keyword>
<dbReference type="RefSeq" id="WP_405277987.1">
    <property type="nucleotide sequence ID" value="NZ_JBBHLI010000001.1"/>
</dbReference>
<feature type="transmembrane region" description="Helical" evidence="6">
    <location>
        <begin position="221"/>
        <end position="242"/>
    </location>
</feature>
<keyword evidence="5 6" id="KW-0472">Membrane</keyword>
<dbReference type="CDD" id="cd13963">
    <property type="entry name" value="PT_UbiA_2"/>
    <property type="match status" value="1"/>
</dbReference>
<accession>A0ABU9E7E4</accession>
<sequence length="475" mass="52754">MTTEALPLVVDLDGTLVRSDTLVENWLRVIRYQPWTVFYTPLWILRGRAWLKNEVARRAELRPEHLPYHEELVAWLREQREAGREIHLATAANTRIAEPIAAHLGLFDRVFASTPDRNLKGAVKAEVLCSEFGRGRFVYAGNDSSDLVVWSESAAAVLVEAPPGVTRRVKGPVEARFSRESNRFRDMLRAMRLYQWVKNLLVFLPLVTSNGLLRASSLADALITFMAFSLLASGVYLVNDLFDLGADRQHPRKRNRPFASGRLPVVWGVIAGPLLMVVGIGTAMRLDPLVGAVLVGYAVMTLAYSAYLKTQPLVDVFTLAMLYTLRIVAGGIAVGEPASIWLLSFSSFFFLSLGFLKRYVEVAQLDPEGDRIHRRGYGRGEEDPLLVMGVASSFAASIVLALYVDSAIAESIYHNPDAVWGFVPLSLFWQMRMWLAAERGFVDDDPITYAAFDWVSALVILAGAGFYMAAVGITP</sequence>
<dbReference type="Pfam" id="PF12710">
    <property type="entry name" value="HAD"/>
    <property type="match status" value="1"/>
</dbReference>
<dbReference type="Gene3D" id="1.10.357.140">
    <property type="entry name" value="UbiA prenyltransferase"/>
    <property type="match status" value="1"/>
</dbReference>